<dbReference type="PANTHER" id="PTHR46819">
    <property type="entry name" value="EF-HAND CALCIUM-BINDING DOMAIN-CONTAINING PROTEIN 7"/>
    <property type="match status" value="1"/>
</dbReference>
<dbReference type="InterPro" id="IPR021181">
    <property type="entry name" value="Miro"/>
</dbReference>
<dbReference type="GO" id="GO:0005525">
    <property type="term" value="F:GTP binding"/>
    <property type="evidence" value="ECO:0007669"/>
    <property type="project" value="UniProtKB-KW"/>
</dbReference>
<keyword evidence="9" id="KW-0378">Hydrolase</keyword>
<reference evidence="24" key="3">
    <citation type="submission" date="2025-08" db="UniProtKB">
        <authorList>
            <consortium name="Ensembl"/>
        </authorList>
    </citation>
    <scope>IDENTIFICATION</scope>
</reference>
<evidence type="ECO:0000313" key="25">
    <source>
        <dbReference type="Proteomes" id="UP000265100"/>
    </source>
</evidence>
<dbReference type="PROSITE" id="PS51423">
    <property type="entry name" value="MIRO"/>
    <property type="match status" value="1"/>
</dbReference>
<feature type="domain" description="Miro" evidence="23">
    <location>
        <begin position="334"/>
        <end position="491"/>
    </location>
</feature>
<comment type="subunit">
    <text evidence="3">Homodimer.</text>
</comment>
<comment type="catalytic activity">
    <reaction evidence="17">
        <text>UTP + H2O = UDP + phosphate + H(+)</text>
        <dbReference type="Rhea" id="RHEA:64900"/>
        <dbReference type="ChEBI" id="CHEBI:15377"/>
        <dbReference type="ChEBI" id="CHEBI:15378"/>
        <dbReference type="ChEBI" id="CHEBI:43474"/>
        <dbReference type="ChEBI" id="CHEBI:46398"/>
        <dbReference type="ChEBI" id="CHEBI:58223"/>
    </reaction>
    <physiologicalReaction direction="left-to-right" evidence="17">
        <dbReference type="Rhea" id="RHEA:64901"/>
    </physiologicalReaction>
</comment>
<dbReference type="GO" id="GO:0007005">
    <property type="term" value="P:mitochondrion organization"/>
    <property type="evidence" value="ECO:0007669"/>
    <property type="project" value="InterPro"/>
</dbReference>
<evidence type="ECO:0000256" key="19">
    <source>
        <dbReference type="ARBA" id="ARBA00049117"/>
    </source>
</evidence>
<reference evidence="24" key="4">
    <citation type="submission" date="2025-09" db="UniProtKB">
        <authorList>
            <consortium name="Ensembl"/>
        </authorList>
    </citation>
    <scope>IDENTIFICATION</scope>
</reference>
<accession>A0AAX7UDT0</accession>
<comment type="catalytic activity">
    <reaction evidence="19">
        <text>GTP + H2O = GDP + phosphate + H(+)</text>
        <dbReference type="Rhea" id="RHEA:19669"/>
        <dbReference type="ChEBI" id="CHEBI:15377"/>
        <dbReference type="ChEBI" id="CHEBI:15378"/>
        <dbReference type="ChEBI" id="CHEBI:37565"/>
        <dbReference type="ChEBI" id="CHEBI:43474"/>
        <dbReference type="ChEBI" id="CHEBI:58189"/>
    </reaction>
    <physiologicalReaction direction="left-to-right" evidence="19">
        <dbReference type="Rhea" id="RHEA:19670"/>
    </physiologicalReaction>
</comment>
<evidence type="ECO:0000256" key="18">
    <source>
        <dbReference type="ARBA" id="ARBA00048778"/>
    </source>
</evidence>
<evidence type="ECO:0000256" key="12">
    <source>
        <dbReference type="ARBA" id="ARBA00023128"/>
    </source>
</evidence>
<gene>
    <name evidence="24" type="primary">RHOT2</name>
</gene>
<name>A0AAX7UDT0_ASTCA</name>
<dbReference type="InterPro" id="IPR018247">
    <property type="entry name" value="EF_Hand_1_Ca_BS"/>
</dbReference>
<dbReference type="AlphaFoldDB" id="A0AAX7UDT0"/>
<evidence type="ECO:0000256" key="4">
    <source>
        <dbReference type="ARBA" id="ARBA00022692"/>
    </source>
</evidence>
<dbReference type="InterPro" id="IPR020860">
    <property type="entry name" value="MIRO_dom"/>
</dbReference>
<feature type="transmembrane region" description="Helical" evidence="21">
    <location>
        <begin position="485"/>
        <end position="504"/>
    </location>
</feature>
<dbReference type="GO" id="GO:0005509">
    <property type="term" value="F:calcium ion binding"/>
    <property type="evidence" value="ECO:0007669"/>
    <property type="project" value="InterPro"/>
</dbReference>
<dbReference type="PIRSF" id="PIRSF037488">
    <property type="entry name" value="Mt_Rho_GTPase"/>
    <property type="match status" value="1"/>
</dbReference>
<dbReference type="InterPro" id="IPR002048">
    <property type="entry name" value="EF_hand_dom"/>
</dbReference>
<keyword evidence="25" id="KW-1185">Reference proteome</keyword>
<dbReference type="PROSITE" id="PS00018">
    <property type="entry name" value="EF_HAND_1"/>
    <property type="match status" value="1"/>
</dbReference>
<dbReference type="InterPro" id="IPR001806">
    <property type="entry name" value="Small_GTPase"/>
</dbReference>
<keyword evidence="5" id="KW-0479">Metal-binding</keyword>
<dbReference type="Pfam" id="PF00071">
    <property type="entry name" value="Ras"/>
    <property type="match status" value="1"/>
</dbReference>
<keyword evidence="14 21" id="KW-0472">Membrane</keyword>
<dbReference type="InterPro" id="IPR027417">
    <property type="entry name" value="P-loop_NTPase"/>
</dbReference>
<dbReference type="Pfam" id="PF08356">
    <property type="entry name" value="EF_assoc_2"/>
    <property type="match status" value="1"/>
</dbReference>
<dbReference type="FunFam" id="3.40.50.300:FF:000553">
    <property type="entry name" value="Mitochondrial Rho GTPase"/>
    <property type="match status" value="1"/>
</dbReference>
<evidence type="ECO:0000256" key="15">
    <source>
        <dbReference type="ARBA" id="ARBA00040475"/>
    </source>
</evidence>
<dbReference type="InterPro" id="IPR013567">
    <property type="entry name" value="EF_hand_assoc_2"/>
</dbReference>
<dbReference type="Gene3D" id="1.10.238.10">
    <property type="entry name" value="EF-hand"/>
    <property type="match status" value="2"/>
</dbReference>
<evidence type="ECO:0000256" key="14">
    <source>
        <dbReference type="ARBA" id="ARBA00023136"/>
    </source>
</evidence>
<dbReference type="PANTHER" id="PTHR46819:SF1">
    <property type="entry name" value="EF-HAND CALCIUM-BINDING DOMAIN-CONTAINING PROTEIN 7"/>
    <property type="match status" value="1"/>
</dbReference>
<organism evidence="24 25">
    <name type="scientific">Astatotilapia calliptera</name>
    <name type="common">Eastern happy</name>
    <name type="synonym">Chromis callipterus</name>
    <dbReference type="NCBI Taxonomy" id="8154"/>
    <lineage>
        <taxon>Eukaryota</taxon>
        <taxon>Metazoa</taxon>
        <taxon>Chordata</taxon>
        <taxon>Craniata</taxon>
        <taxon>Vertebrata</taxon>
        <taxon>Euteleostomi</taxon>
        <taxon>Actinopterygii</taxon>
        <taxon>Neopterygii</taxon>
        <taxon>Teleostei</taxon>
        <taxon>Neoteleostei</taxon>
        <taxon>Acanthomorphata</taxon>
        <taxon>Ovalentaria</taxon>
        <taxon>Cichlomorphae</taxon>
        <taxon>Cichliformes</taxon>
        <taxon>Cichlidae</taxon>
        <taxon>African cichlids</taxon>
        <taxon>Pseudocrenilabrinae</taxon>
        <taxon>Haplochromini</taxon>
        <taxon>Astatotilapia</taxon>
    </lineage>
</organism>
<dbReference type="InterPro" id="IPR013566">
    <property type="entry name" value="EF_hand_assoc_1"/>
</dbReference>
<dbReference type="FunFam" id="1.10.238.10:FF:000021">
    <property type="entry name" value="Mitochondrial Rho GTPase"/>
    <property type="match status" value="1"/>
</dbReference>
<keyword evidence="7" id="KW-0547">Nucleotide-binding</keyword>
<dbReference type="SUPFAM" id="SSF52540">
    <property type="entry name" value="P-loop containing nucleoside triphosphate hydrolases"/>
    <property type="match status" value="2"/>
</dbReference>
<reference evidence="25" key="2">
    <citation type="submission" date="2023-03" db="EMBL/GenBank/DDBJ databases">
        <authorList>
            <consortium name="Wellcome Sanger Institute Data Sharing"/>
        </authorList>
    </citation>
    <scope>NUCLEOTIDE SEQUENCE [LARGE SCALE GENOMIC DNA]</scope>
</reference>
<evidence type="ECO:0000256" key="3">
    <source>
        <dbReference type="ARBA" id="ARBA00011738"/>
    </source>
</evidence>
<keyword evidence="6" id="KW-0677">Repeat</keyword>
<dbReference type="Proteomes" id="UP000265100">
    <property type="component" value="Chromosome 8"/>
</dbReference>
<dbReference type="FunFam" id="1.10.238.10:FF:000011">
    <property type="entry name" value="Mitochondrial Rho GTPase"/>
    <property type="match status" value="1"/>
</dbReference>
<dbReference type="CDD" id="cd01892">
    <property type="entry name" value="Miro2"/>
    <property type="match status" value="1"/>
</dbReference>
<feature type="transmembrane region" description="Helical" evidence="21">
    <location>
        <begin position="541"/>
        <end position="563"/>
    </location>
</feature>
<evidence type="ECO:0000313" key="24">
    <source>
        <dbReference type="Ensembl" id="ENSACLP00000063346.1"/>
    </source>
</evidence>
<dbReference type="Ensembl" id="ENSACLT00000080164.1">
    <property type="protein sequence ID" value="ENSACLP00000063346.1"/>
    <property type="gene ID" value="ENSACLG00000011733.2"/>
</dbReference>
<comment type="subcellular location">
    <subcellularLocation>
        <location evidence="1">Mitochondrion outer membrane</location>
        <topology evidence="1">Single-pass type IV membrane protein</topology>
    </subcellularLocation>
</comment>
<proteinExistence type="inferred from homology"/>
<evidence type="ECO:0000256" key="17">
    <source>
        <dbReference type="ARBA" id="ARBA00047358"/>
    </source>
</evidence>
<keyword evidence="13" id="KW-0342">GTP-binding</keyword>
<evidence type="ECO:0000259" key="22">
    <source>
        <dbReference type="PROSITE" id="PS50222"/>
    </source>
</evidence>
<keyword evidence="12" id="KW-0496">Mitochondrion</keyword>
<keyword evidence="8" id="KW-1000">Mitochondrion outer membrane</keyword>
<evidence type="ECO:0000256" key="1">
    <source>
        <dbReference type="ARBA" id="ARBA00004200"/>
    </source>
</evidence>
<evidence type="ECO:0000256" key="21">
    <source>
        <dbReference type="SAM" id="Phobius"/>
    </source>
</evidence>
<dbReference type="GO" id="GO:0003924">
    <property type="term" value="F:GTPase activity"/>
    <property type="evidence" value="ECO:0007669"/>
    <property type="project" value="InterPro"/>
</dbReference>
<keyword evidence="10" id="KW-0106">Calcium</keyword>
<dbReference type="PROSITE" id="PS50222">
    <property type="entry name" value="EF_HAND_2"/>
    <property type="match status" value="1"/>
</dbReference>
<dbReference type="SUPFAM" id="SSF47473">
    <property type="entry name" value="EF-hand"/>
    <property type="match status" value="1"/>
</dbReference>
<comment type="similarity">
    <text evidence="2">Belongs to the mitochondrial Rho GTPase family.</text>
</comment>
<feature type="domain" description="EF-hand" evidence="22">
    <location>
        <begin position="222"/>
        <end position="257"/>
    </location>
</feature>
<dbReference type="SMART" id="SM00175">
    <property type="entry name" value="RAB"/>
    <property type="match status" value="1"/>
</dbReference>
<sequence>LAPFILSFSSLTAKVGKTSLIMSLVGEEFPEQVPPRAEEITIPADVTPEKVPTHIFSEIETCVECSAKNLKNISELFYYAQKAVLHPTAPLYDPEDKQLKPSCVRALTRIFYISDQDNDRILSDAELNSFQKSCFGNPLAPQALEDVKTVVWKNTSDGVQDNGLTLNGFLFLNTLFIQRGRHETTWTILRKFGYDDNLELTDDYLYPELRVPVGCTTELNHQGYQFIQQLFDKYDEDKDSALSPKELRNLFCVCPYMPWGPEVYMTVPTTNKGYISNHGYLCQWTLSAYLDIHRCLEHLGYLGYPILTEQDSQTAGVTVTREKKVDLEKRQTQRSVFLCKVIGPRGTGKSAFLQAFLDRDSSSAFCPYVINTVQVSNQEKYLILNEVDVETEFLKKSDASCDVACLMYDISDPHSFNYCASIYKQHYMESNIPCVLVACKVDLPEVKQFHGMTPAEFCYKHRLPPPMPFSTLSLDSTSKNIYTRLAWAAMYPYILTVTLMFVILMLVHGFFFFLLLTLCDCSFSLSISRHLNGSDMSNTTFWLRVALGSAVVAVLGFAIYRAVARLK</sequence>
<comment type="catalytic activity">
    <reaction evidence="18">
        <text>ATP + H2O = ADP + phosphate + H(+)</text>
        <dbReference type="Rhea" id="RHEA:13065"/>
        <dbReference type="ChEBI" id="CHEBI:15377"/>
        <dbReference type="ChEBI" id="CHEBI:15378"/>
        <dbReference type="ChEBI" id="CHEBI:30616"/>
        <dbReference type="ChEBI" id="CHEBI:43474"/>
        <dbReference type="ChEBI" id="CHEBI:456216"/>
    </reaction>
    <physiologicalReaction direction="left-to-right" evidence="18">
        <dbReference type="Rhea" id="RHEA:13066"/>
    </physiologicalReaction>
</comment>
<evidence type="ECO:0000256" key="20">
    <source>
        <dbReference type="ARBA" id="ARBA00093331"/>
    </source>
</evidence>
<evidence type="ECO:0000256" key="8">
    <source>
        <dbReference type="ARBA" id="ARBA00022787"/>
    </source>
</evidence>
<evidence type="ECO:0000256" key="7">
    <source>
        <dbReference type="ARBA" id="ARBA00022741"/>
    </source>
</evidence>
<dbReference type="GO" id="GO:0005741">
    <property type="term" value="C:mitochondrial outer membrane"/>
    <property type="evidence" value="ECO:0007669"/>
    <property type="project" value="UniProtKB-SubCell"/>
</dbReference>
<comment type="function">
    <text evidence="20">Atypical mitochondrial nucleoside-triphosphatase (NTPase) involved in mitochondrial trafficking. Probably involved in control of anterograde transport of mitochondria and their subcellular distribution. Can hydrolyze GTP, ATP and UTP.</text>
</comment>
<evidence type="ECO:0000256" key="5">
    <source>
        <dbReference type="ARBA" id="ARBA00022723"/>
    </source>
</evidence>
<feature type="transmembrane region" description="Helical" evidence="21">
    <location>
        <begin position="511"/>
        <end position="529"/>
    </location>
</feature>
<dbReference type="InterPro" id="IPR011992">
    <property type="entry name" value="EF-hand-dom_pair"/>
</dbReference>
<dbReference type="InterPro" id="IPR052266">
    <property type="entry name" value="Miro-EF-hand_domain"/>
</dbReference>
<evidence type="ECO:0000256" key="13">
    <source>
        <dbReference type="ARBA" id="ARBA00023134"/>
    </source>
</evidence>
<keyword evidence="4 21" id="KW-0812">Transmembrane</keyword>
<evidence type="ECO:0000256" key="11">
    <source>
        <dbReference type="ARBA" id="ARBA00022989"/>
    </source>
</evidence>
<evidence type="ECO:0000259" key="23">
    <source>
        <dbReference type="PROSITE" id="PS51423"/>
    </source>
</evidence>
<evidence type="ECO:0000256" key="16">
    <source>
        <dbReference type="ARBA" id="ARBA00042451"/>
    </source>
</evidence>
<evidence type="ECO:0000256" key="2">
    <source>
        <dbReference type="ARBA" id="ARBA00007981"/>
    </source>
</evidence>
<evidence type="ECO:0000256" key="9">
    <source>
        <dbReference type="ARBA" id="ARBA00022801"/>
    </source>
</evidence>
<protein>
    <recommendedName>
        <fullName evidence="15">Mitochondrial Rho GTPase 2</fullName>
    </recommendedName>
    <alternativeName>
        <fullName evidence="16">Ras homolog gene family member T2</fullName>
    </alternativeName>
</protein>
<evidence type="ECO:0000256" key="10">
    <source>
        <dbReference type="ARBA" id="ARBA00022837"/>
    </source>
</evidence>
<dbReference type="Gene3D" id="3.40.50.300">
    <property type="entry name" value="P-loop containing nucleotide triphosphate hydrolases"/>
    <property type="match status" value="1"/>
</dbReference>
<evidence type="ECO:0000256" key="6">
    <source>
        <dbReference type="ARBA" id="ARBA00022737"/>
    </source>
</evidence>
<reference evidence="24 25" key="1">
    <citation type="submission" date="2018-05" db="EMBL/GenBank/DDBJ databases">
        <authorList>
            <person name="Datahose"/>
        </authorList>
    </citation>
    <scope>NUCLEOTIDE SEQUENCE</scope>
</reference>
<keyword evidence="11 21" id="KW-1133">Transmembrane helix</keyword>
<dbReference type="GeneTree" id="ENSGT00940000158109"/>
<dbReference type="Pfam" id="PF08355">
    <property type="entry name" value="EF_assoc_1"/>
    <property type="match status" value="1"/>
</dbReference>